<dbReference type="Proteomes" id="UP001596425">
    <property type="component" value="Unassembled WGS sequence"/>
</dbReference>
<organism evidence="1 2">
    <name type="scientific">Microbulbifer taiwanensis</name>
    <dbReference type="NCBI Taxonomy" id="986746"/>
    <lineage>
        <taxon>Bacteria</taxon>
        <taxon>Pseudomonadati</taxon>
        <taxon>Pseudomonadota</taxon>
        <taxon>Gammaproteobacteria</taxon>
        <taxon>Cellvibrionales</taxon>
        <taxon>Microbulbiferaceae</taxon>
        <taxon>Microbulbifer</taxon>
    </lineage>
</organism>
<dbReference type="EMBL" id="JBHSVR010000001">
    <property type="protein sequence ID" value="MFC6632423.1"/>
    <property type="molecule type" value="Genomic_DNA"/>
</dbReference>
<accession>A0ABW1YJ18</accession>
<protein>
    <submittedName>
        <fullName evidence="1">AAA family ATPase</fullName>
    </submittedName>
</protein>
<name>A0ABW1YJ18_9GAMM</name>
<dbReference type="Pfam" id="PF13481">
    <property type="entry name" value="AAA_25"/>
    <property type="match status" value="1"/>
</dbReference>
<reference evidence="2" key="1">
    <citation type="journal article" date="2019" name="Int. J. Syst. Evol. Microbiol.">
        <title>The Global Catalogue of Microorganisms (GCM) 10K type strain sequencing project: providing services to taxonomists for standard genome sequencing and annotation.</title>
        <authorList>
            <consortium name="The Broad Institute Genomics Platform"/>
            <consortium name="The Broad Institute Genome Sequencing Center for Infectious Disease"/>
            <person name="Wu L."/>
            <person name="Ma J."/>
        </authorList>
    </citation>
    <scope>NUCLEOTIDE SEQUENCE [LARGE SCALE GENOMIC DNA]</scope>
    <source>
        <strain evidence="2">CGMCC 1.13718</strain>
    </source>
</reference>
<keyword evidence="2" id="KW-1185">Reference proteome</keyword>
<sequence length="639" mass="70767">MDAVTLKKLKSEERWLLWKTIDGKKIPYYTNGDPRGRIGNKEIKIDSPEDHDRLVDFKTAQKSYRDSKGKYSGIGLAIFKPLIGIDLDKCYTEDGELIPQAANIVERAGSYTEKSPSGKGVHILCFGYPGGHTKKPTHDGYEYEFYSGGRFFTFTGEHDKASPPDLKWVDLNKFPELYPNREQPLPGARGEWKPEDYDTEENHYRAERTLQITCNAAREAKAGGGGWPYTESRSNTLNKYGHIVGQFIAAGLLDEEDAKRQVIEAAKENGEPLPDSEIERNLESGLNAGKAIGPPDDLDMKGDSSSKRKPLRLIAVSDLIQNIRPVEWLVEGFIEQQCLALMFGDPGCGKSFIAVDIACSVATGRPWFGRRVSVPGGVIYIAGEGLSGLTRRFKAWEIYRQSPLDTAPLYRTESAADLTDKKNIRTLITEIRNSDIKPSLIIVDTVARNFGTADENDTAAMNGFVNNMDMLKDEFSCSVLLVHHSGHSEKSRGRGSSALKAALDAEYRVEKQQNGFIHLHNTKMKEAELALPMTFRLESVILDWDGDDDASSAVLLGNNGGGTFLDEDGMSLTAKEKEVIAIVEECADFGETLTVKDLRAELKENGGDKSNIHKIVKRLLEKGVIAENSDGNLELRRPG</sequence>
<dbReference type="RefSeq" id="WP_193193511.1">
    <property type="nucleotide sequence ID" value="NZ_JACZFR010000047.1"/>
</dbReference>
<dbReference type="InterPro" id="IPR038724">
    <property type="entry name" value="RepA"/>
</dbReference>
<proteinExistence type="predicted"/>
<dbReference type="Gene3D" id="3.40.50.300">
    <property type="entry name" value="P-loop containing nucleotide triphosphate hydrolases"/>
    <property type="match status" value="1"/>
</dbReference>
<dbReference type="SUPFAM" id="SSF52540">
    <property type="entry name" value="P-loop containing nucleoside triphosphate hydrolases"/>
    <property type="match status" value="1"/>
</dbReference>
<comment type="caution">
    <text evidence="1">The sequence shown here is derived from an EMBL/GenBank/DDBJ whole genome shotgun (WGS) entry which is preliminary data.</text>
</comment>
<dbReference type="CDD" id="cd01125">
    <property type="entry name" value="RepA_RSF1010_like"/>
    <property type="match status" value="1"/>
</dbReference>
<evidence type="ECO:0000313" key="2">
    <source>
        <dbReference type="Proteomes" id="UP001596425"/>
    </source>
</evidence>
<gene>
    <name evidence="1" type="ORF">ACFQBM_03980</name>
</gene>
<dbReference type="InterPro" id="IPR027417">
    <property type="entry name" value="P-loop_NTPase"/>
</dbReference>
<evidence type="ECO:0000313" key="1">
    <source>
        <dbReference type="EMBL" id="MFC6632423.1"/>
    </source>
</evidence>